<sequence>MATIDRRRLSQRSDGVMTNDQTPQERIAAGRQLYAVLKDHLERRAWTPVEGALLLSGIQPPAGCTQIPIGGTGLDGREFASAANDRFHSAVRIMDLWQVRCDDDEENGEITPTELTPYEFIAWCQEMSIETDWMRLFFEVADGSSRSDRPDLIPAAVAEYAARAAETIGAIQAALTGGPSGSAPAAAPLPAEGEPAARRGPIPIPENREHVSTDELAAILAVDAQSIRKRYSQTGSYHGVRPTKLPSRRLLWPVEAIKALLRRV</sequence>
<organism evidence="2 3">
    <name type="scientific">Burkholderia thailandensis (strain ATCC 700388 / DSM 13276 / CCUG 48851 / CIP 106301 / E264)</name>
    <dbReference type="NCBI Taxonomy" id="271848"/>
    <lineage>
        <taxon>Bacteria</taxon>
        <taxon>Pseudomonadati</taxon>
        <taxon>Pseudomonadota</taxon>
        <taxon>Betaproteobacteria</taxon>
        <taxon>Burkholderiales</taxon>
        <taxon>Burkholderiaceae</taxon>
        <taxon>Burkholderia</taxon>
        <taxon>pseudomallei group</taxon>
    </lineage>
</organism>
<dbReference type="EMBL" id="CP000086">
    <property type="protein sequence ID" value="ABC38905.1"/>
    <property type="molecule type" value="Genomic_DNA"/>
</dbReference>
<accession>Q2T2E4</accession>
<keyword evidence="3" id="KW-1185">Reference proteome</keyword>
<protein>
    <recommendedName>
        <fullName evidence="4">DNA-binding protein</fullName>
    </recommendedName>
</protein>
<evidence type="ECO:0008006" key="4">
    <source>
        <dbReference type="Google" id="ProtNLM"/>
    </source>
</evidence>
<name>Q2T2E4_BURTA</name>
<dbReference type="RefSeq" id="WP_011401662.1">
    <property type="nucleotide sequence ID" value="NC_007651.1"/>
</dbReference>
<reference evidence="2 3" key="1">
    <citation type="journal article" date="2005" name="BMC Genomics">
        <title>Bacterial genome adaptation to niches: divergence of the potential virulence genes in three Burkholderia species of different survival strategies.</title>
        <authorList>
            <person name="Kim H.S."/>
            <person name="Schell M.A."/>
            <person name="Yu Y."/>
            <person name="Ulrich R.L."/>
            <person name="Sarria S.H."/>
            <person name="Nierman W.C."/>
            <person name="DeShazer D."/>
        </authorList>
    </citation>
    <scope>NUCLEOTIDE SEQUENCE [LARGE SCALE GENOMIC DNA]</scope>
    <source>
        <strain evidence="3">ATCC 700388 / DSM 13276 / CCUG 48851 / CIP 106301 / E264</strain>
    </source>
</reference>
<dbReference type="AlphaFoldDB" id="Q2T2E4"/>
<gene>
    <name evidence="2" type="ordered locus">BTH_I0095</name>
</gene>
<feature type="region of interest" description="Disordered" evidence="1">
    <location>
        <begin position="1"/>
        <end position="21"/>
    </location>
</feature>
<dbReference type="HOGENOM" id="CLU_096823_0_0_4"/>
<dbReference type="Proteomes" id="UP000001930">
    <property type="component" value="Chromosome I"/>
</dbReference>
<feature type="compositionally biased region" description="Low complexity" evidence="1">
    <location>
        <begin position="179"/>
        <end position="194"/>
    </location>
</feature>
<feature type="compositionally biased region" description="Polar residues" evidence="1">
    <location>
        <begin position="12"/>
        <end position="21"/>
    </location>
</feature>
<evidence type="ECO:0000313" key="3">
    <source>
        <dbReference type="Proteomes" id="UP000001930"/>
    </source>
</evidence>
<proteinExistence type="predicted"/>
<evidence type="ECO:0000313" key="2">
    <source>
        <dbReference type="EMBL" id="ABC38905.1"/>
    </source>
</evidence>
<evidence type="ECO:0000256" key="1">
    <source>
        <dbReference type="SAM" id="MobiDB-lite"/>
    </source>
</evidence>
<dbReference type="GeneID" id="92981751"/>
<dbReference type="KEGG" id="bte:BTH_I0095"/>
<feature type="region of interest" description="Disordered" evidence="1">
    <location>
        <begin position="179"/>
        <end position="207"/>
    </location>
</feature>